<comment type="caution">
    <text evidence="3">The sequence shown here is derived from an EMBL/GenBank/DDBJ whole genome shotgun (WGS) entry which is preliminary data.</text>
</comment>
<dbReference type="Gene3D" id="3.30.70.100">
    <property type="match status" value="1"/>
</dbReference>
<keyword evidence="4" id="KW-1185">Reference proteome</keyword>
<dbReference type="GO" id="GO:0046872">
    <property type="term" value="F:metal ion binding"/>
    <property type="evidence" value="ECO:0007669"/>
    <property type="project" value="InterPro"/>
</dbReference>
<keyword evidence="1" id="KW-0472">Membrane</keyword>
<proteinExistence type="predicted"/>
<dbReference type="PROSITE" id="PS50846">
    <property type="entry name" value="HMA_2"/>
    <property type="match status" value="1"/>
</dbReference>
<dbReference type="InterPro" id="IPR044296">
    <property type="entry name" value="HIPP46"/>
</dbReference>
<feature type="transmembrane region" description="Helical" evidence="1">
    <location>
        <begin position="130"/>
        <end position="151"/>
    </location>
</feature>
<gene>
    <name evidence="3" type="ORF">Gohar_015625</name>
</gene>
<dbReference type="AlphaFoldDB" id="A0A7J9G0B8"/>
<reference evidence="3 4" key="1">
    <citation type="journal article" date="2019" name="Genome Biol. Evol.">
        <title>Insights into the evolution of the New World diploid cottons (Gossypium, subgenus Houzingenia) based on genome sequencing.</title>
        <authorList>
            <person name="Grover C.E."/>
            <person name="Arick M.A. 2nd"/>
            <person name="Thrash A."/>
            <person name="Conover J.L."/>
            <person name="Sanders W.S."/>
            <person name="Peterson D.G."/>
            <person name="Frelichowski J.E."/>
            <person name="Scheffler J.A."/>
            <person name="Scheffler B.E."/>
            <person name="Wendel J.F."/>
        </authorList>
    </citation>
    <scope>NUCLEOTIDE SEQUENCE [LARGE SCALE GENOMIC DNA]</scope>
    <source>
        <strain evidence="3">0</strain>
        <tissue evidence="3">Leaf</tissue>
    </source>
</reference>
<dbReference type="Proteomes" id="UP000593560">
    <property type="component" value="Unassembled WGS sequence"/>
</dbReference>
<evidence type="ECO:0000259" key="2">
    <source>
        <dbReference type="PROSITE" id="PS50846"/>
    </source>
</evidence>
<accession>A0A7J9G0B8</accession>
<dbReference type="PANTHER" id="PTHR46371">
    <property type="entry name" value="OS04G0464100 PROTEIN"/>
    <property type="match status" value="1"/>
</dbReference>
<protein>
    <recommendedName>
        <fullName evidence="2">HMA domain-containing protein</fullName>
    </recommendedName>
</protein>
<organism evidence="3 4">
    <name type="scientific">Gossypium harknessii</name>
    <dbReference type="NCBI Taxonomy" id="34285"/>
    <lineage>
        <taxon>Eukaryota</taxon>
        <taxon>Viridiplantae</taxon>
        <taxon>Streptophyta</taxon>
        <taxon>Embryophyta</taxon>
        <taxon>Tracheophyta</taxon>
        <taxon>Spermatophyta</taxon>
        <taxon>Magnoliopsida</taxon>
        <taxon>eudicotyledons</taxon>
        <taxon>Gunneridae</taxon>
        <taxon>Pentapetalae</taxon>
        <taxon>rosids</taxon>
        <taxon>malvids</taxon>
        <taxon>Malvales</taxon>
        <taxon>Malvaceae</taxon>
        <taxon>Malvoideae</taxon>
        <taxon>Gossypium</taxon>
    </lineage>
</organism>
<evidence type="ECO:0000313" key="3">
    <source>
        <dbReference type="EMBL" id="MBA0791019.1"/>
    </source>
</evidence>
<feature type="transmembrane region" description="Helical" evidence="1">
    <location>
        <begin position="171"/>
        <end position="192"/>
    </location>
</feature>
<feature type="domain" description="HMA" evidence="2">
    <location>
        <begin position="1"/>
        <end position="67"/>
    </location>
</feature>
<dbReference type="OrthoDB" id="692882at2759"/>
<evidence type="ECO:0000313" key="4">
    <source>
        <dbReference type="Proteomes" id="UP000593560"/>
    </source>
</evidence>
<name>A0A7J9G0B8_9ROSI</name>
<keyword evidence="1" id="KW-0812">Transmembrane</keyword>
<dbReference type="InterPro" id="IPR006121">
    <property type="entry name" value="HMA_dom"/>
</dbReference>
<keyword evidence="1" id="KW-1133">Transmembrane helix</keyword>
<feature type="non-terminal residue" evidence="3">
    <location>
        <position position="1"/>
    </location>
</feature>
<evidence type="ECO:0000256" key="1">
    <source>
        <dbReference type="SAM" id="Phobius"/>
    </source>
</evidence>
<sequence>MVVKVTMSGEKSRSKALKVVVGFSGVESASLKGDDKSQIEVTGDGVDAVQLTSRLRKSVGHAELVSVSAVDGEKKEENKPPAAYVWPYNQPLYVYQELPYAHQQDPCSIIWREYVVVRDGKVKRERERAFYGLATLGLSPVSLSATWRVAFDGLESSSRVVLCSPMGLTQLLTWGVSSKGFVHIVCVLTSLFGQLGAKALQLAGNTWNLERQAYAL</sequence>
<dbReference type="EMBL" id="JABFAD010000001">
    <property type="protein sequence ID" value="MBA0791019.1"/>
    <property type="molecule type" value="Genomic_DNA"/>
</dbReference>